<dbReference type="InterPro" id="IPR011990">
    <property type="entry name" value="TPR-like_helical_dom_sf"/>
</dbReference>
<dbReference type="SUPFAM" id="SSF48452">
    <property type="entry name" value="TPR-like"/>
    <property type="match status" value="2"/>
</dbReference>
<feature type="compositionally biased region" description="Acidic residues" evidence="2">
    <location>
        <begin position="881"/>
        <end position="892"/>
    </location>
</feature>
<dbReference type="GO" id="GO:0000030">
    <property type="term" value="F:mannosyltransferase activity"/>
    <property type="evidence" value="ECO:0007669"/>
    <property type="project" value="TreeGrafter"/>
</dbReference>
<evidence type="ECO:0000313" key="4">
    <source>
        <dbReference type="EMBL" id="CAE2304506.1"/>
    </source>
</evidence>
<feature type="compositionally biased region" description="Polar residues" evidence="2">
    <location>
        <begin position="156"/>
        <end position="173"/>
    </location>
</feature>
<feature type="compositionally biased region" description="Basic and acidic residues" evidence="2">
    <location>
        <begin position="893"/>
        <end position="927"/>
    </location>
</feature>
<feature type="region of interest" description="Disordered" evidence="2">
    <location>
        <begin position="153"/>
        <end position="225"/>
    </location>
</feature>
<feature type="repeat" description="TPR" evidence="1">
    <location>
        <begin position="516"/>
        <end position="549"/>
    </location>
</feature>
<feature type="signal peptide" evidence="3">
    <location>
        <begin position="1"/>
        <end position="26"/>
    </location>
</feature>
<feature type="compositionally biased region" description="Basic and acidic residues" evidence="2">
    <location>
        <begin position="719"/>
        <end position="735"/>
    </location>
</feature>
<dbReference type="InterPro" id="IPR019734">
    <property type="entry name" value="TPR_rpt"/>
</dbReference>
<feature type="region of interest" description="Disordered" evidence="2">
    <location>
        <begin position="719"/>
        <end position="739"/>
    </location>
</feature>
<feature type="region of interest" description="Disordered" evidence="2">
    <location>
        <begin position="60"/>
        <end position="141"/>
    </location>
</feature>
<keyword evidence="3" id="KW-0732">Signal</keyword>
<sequence length="971" mass="106507">MNKGYASRRFTISIIILVICAWKISGTNQGHALHQCLTRTWSGSAGVTLPGRKFCTLHLRGGKSDQNDQVSGPVEDGTSSTASKLPPVSAEPAKKISADNHMNPQSRSAQGSLSRNESISSPVVPPSSIPLQQDHKVNHPANTIDDACEHRANPSVKVSSISKTANTPQTSAATAAPRNETVRQKSKGNATAVQLQSSGTSHDKRDTSAMDAGNSSGALQTAGGGSTVARKNASLTATYSQASLSSNPSSMGLNAGSHDLKLPANKSRYQFPVEALIDGAKQGEAKQDDVTKEIEEIESSLKAELAANPSNITNIMEFFHFMRLVLEDEEAVSKTNASFSSALAVAPNDPLVALVYGNFLFEVLHDAVAAEEMYKRALLVDPNHVLVLGNLAALHHTVNDNLDRAEELYQRAVGWAPSAPGYFTVEYHDLRNSTGLLPSRLEYAAVLYNFGALLHDGRRDLQLAKAMYNLALQYDPHKSELLNNMGSVLAQLKEYEAAESMYRRAMTSRNAEENMVTTCHNFGILQAERGRIDKAAELLNKALQLDPFHIPTCLTYGRLLLETKMDTDGAERMYKRALRRNPGQIHALVGFAQVCEVKGDVEMAEEFYARATDFHEDNMDALIHKGLFHELSRKEIRQADVLYSRAQELDSVRARERYDLLLPRHQKIVSLALKYRSMKSREEGLSKHQSVGSFLGRFLHYRPPLLSACFGLAAPESRDSERARSSSGDSRKQPNQEEATTLGSVMAAAERLLARVKAFLGTPQDFVSSTLEHEEEKDAGAASSDRPSAATDVSPKLRSSEATVEELRDGRGQGGKEGPAEISAQSRCESSLDVLYNTDFDERVARARSWDEIREVTKEYLRGTKASDIKGVLEAFRGDPNMEEELEEPDLLADDHGQLEENEHVEAVAEQQKKSRTADEEGGKRQETSGVEGKTTEEQEEKAKPDANAEDAKRMEKEGTQADIRNFTTNV</sequence>
<dbReference type="SMART" id="SM00028">
    <property type="entry name" value="TPR"/>
    <property type="match status" value="5"/>
</dbReference>
<dbReference type="AlphaFoldDB" id="A0A7S4KST7"/>
<feature type="region of interest" description="Disordered" evidence="2">
    <location>
        <begin position="877"/>
        <end position="971"/>
    </location>
</feature>
<dbReference type="Pfam" id="PF13424">
    <property type="entry name" value="TPR_12"/>
    <property type="match status" value="1"/>
</dbReference>
<evidence type="ECO:0000256" key="3">
    <source>
        <dbReference type="SAM" id="SignalP"/>
    </source>
</evidence>
<dbReference type="Gene3D" id="1.25.40.10">
    <property type="entry name" value="Tetratricopeptide repeat domain"/>
    <property type="match status" value="3"/>
</dbReference>
<dbReference type="GO" id="GO:0005789">
    <property type="term" value="C:endoplasmic reticulum membrane"/>
    <property type="evidence" value="ECO:0007669"/>
    <property type="project" value="TreeGrafter"/>
</dbReference>
<name>A0A7S4KST7_GUITH</name>
<dbReference type="PANTHER" id="PTHR44216:SF3">
    <property type="entry name" value="PROTEIN O-MANNOSYL-TRANSFERASE TMTC2"/>
    <property type="match status" value="1"/>
</dbReference>
<feature type="repeat" description="TPR" evidence="1">
    <location>
        <begin position="479"/>
        <end position="512"/>
    </location>
</feature>
<dbReference type="EMBL" id="HBKN01022686">
    <property type="protein sequence ID" value="CAE2304506.1"/>
    <property type="molecule type" value="Transcribed_RNA"/>
</dbReference>
<organism evidence="4">
    <name type="scientific">Guillardia theta</name>
    <name type="common">Cryptophyte</name>
    <name type="synonym">Cryptomonas phi</name>
    <dbReference type="NCBI Taxonomy" id="55529"/>
    <lineage>
        <taxon>Eukaryota</taxon>
        <taxon>Cryptophyceae</taxon>
        <taxon>Pyrenomonadales</taxon>
        <taxon>Geminigeraceae</taxon>
        <taxon>Guillardia</taxon>
    </lineage>
</organism>
<keyword evidence="1" id="KW-0802">TPR repeat</keyword>
<feature type="compositionally biased region" description="Polar residues" evidence="2">
    <location>
        <begin position="187"/>
        <end position="200"/>
    </location>
</feature>
<reference evidence="4" key="1">
    <citation type="submission" date="2021-01" db="EMBL/GenBank/DDBJ databases">
        <authorList>
            <person name="Corre E."/>
            <person name="Pelletier E."/>
            <person name="Niang G."/>
            <person name="Scheremetjew M."/>
            <person name="Finn R."/>
            <person name="Kale V."/>
            <person name="Holt S."/>
            <person name="Cochrane G."/>
            <person name="Meng A."/>
            <person name="Brown T."/>
            <person name="Cohen L."/>
        </authorList>
    </citation>
    <scope>NUCLEOTIDE SEQUENCE</scope>
    <source>
        <strain evidence="4">CCMP 2712</strain>
    </source>
</reference>
<feature type="compositionally biased region" description="Polar residues" evidence="2">
    <location>
        <begin position="100"/>
        <end position="117"/>
    </location>
</feature>
<dbReference type="InterPro" id="IPR052384">
    <property type="entry name" value="TMTC_O-mannosyltransferase"/>
</dbReference>
<gene>
    <name evidence="4" type="ORF">GTHE00462_LOCUS17830</name>
</gene>
<dbReference type="PROSITE" id="PS50005">
    <property type="entry name" value="TPR"/>
    <property type="match status" value="2"/>
</dbReference>
<proteinExistence type="predicted"/>
<feature type="compositionally biased region" description="Basic and acidic residues" evidence="2">
    <location>
        <begin position="934"/>
        <end position="960"/>
    </location>
</feature>
<evidence type="ECO:0000256" key="2">
    <source>
        <dbReference type="SAM" id="MobiDB-lite"/>
    </source>
</evidence>
<feature type="chain" id="PRO_5031437963" evidence="3">
    <location>
        <begin position="27"/>
        <end position="971"/>
    </location>
</feature>
<dbReference type="GO" id="GO:0035269">
    <property type="term" value="P:protein O-linked glycosylation via mannose"/>
    <property type="evidence" value="ECO:0007669"/>
    <property type="project" value="TreeGrafter"/>
</dbReference>
<accession>A0A7S4KST7</accession>
<evidence type="ECO:0000256" key="1">
    <source>
        <dbReference type="PROSITE-ProRule" id="PRU00339"/>
    </source>
</evidence>
<feature type="region of interest" description="Disordered" evidence="2">
    <location>
        <begin position="770"/>
        <end position="827"/>
    </location>
</feature>
<protein>
    <submittedName>
        <fullName evidence="4">Uncharacterized protein</fullName>
    </submittedName>
</protein>
<dbReference type="PANTHER" id="PTHR44216">
    <property type="entry name" value="PROTEIN O-MANNOSYL-TRANSFERASE TMTC2"/>
    <property type="match status" value="1"/>
</dbReference>
<dbReference type="Pfam" id="PF13432">
    <property type="entry name" value="TPR_16"/>
    <property type="match status" value="2"/>
</dbReference>